<dbReference type="EMBL" id="JAKLMC020000008">
    <property type="protein sequence ID" value="KAK5954628.1"/>
    <property type="molecule type" value="Genomic_DNA"/>
</dbReference>
<evidence type="ECO:0000313" key="3">
    <source>
        <dbReference type="Proteomes" id="UP001316803"/>
    </source>
</evidence>
<feature type="region of interest" description="Disordered" evidence="1">
    <location>
        <begin position="18"/>
        <end position="40"/>
    </location>
</feature>
<dbReference type="Proteomes" id="UP001316803">
    <property type="component" value="Unassembled WGS sequence"/>
</dbReference>
<organism evidence="2 3">
    <name type="scientific">Knufia fluminis</name>
    <dbReference type="NCBI Taxonomy" id="191047"/>
    <lineage>
        <taxon>Eukaryota</taxon>
        <taxon>Fungi</taxon>
        <taxon>Dikarya</taxon>
        <taxon>Ascomycota</taxon>
        <taxon>Pezizomycotina</taxon>
        <taxon>Eurotiomycetes</taxon>
        <taxon>Chaetothyriomycetidae</taxon>
        <taxon>Chaetothyriales</taxon>
        <taxon>Trichomeriaceae</taxon>
        <taxon>Knufia</taxon>
    </lineage>
</organism>
<feature type="region of interest" description="Disordered" evidence="1">
    <location>
        <begin position="114"/>
        <end position="133"/>
    </location>
</feature>
<feature type="compositionally biased region" description="Acidic residues" evidence="1">
    <location>
        <begin position="31"/>
        <end position="40"/>
    </location>
</feature>
<keyword evidence="3" id="KW-1185">Reference proteome</keyword>
<protein>
    <submittedName>
        <fullName evidence="2">Uncharacterized protein</fullName>
    </submittedName>
</protein>
<proteinExistence type="predicted"/>
<accession>A0AAN8F0Z9</accession>
<sequence>MSANKYIIRYRKQSTTMSGYNNRQNLAGREGEDDDFEDEDIDENAPLGQLLRQPRPNEDAILNHTMRPISLDDPAAGFPQPPAGFRFQNLSAASADKRQRTKVLADQLNKRTTRAETTEQYESKGSIVQPPNGLNVKRHKEDSCLTCIKQGGTCHGTDVVDGRCKNCRGGDVKLNKKGVMAPSRARRTCRWKQPHLGLWTYEAHANHHDPTRRIYENTKKGRFEREMTNQELWPDIFDIPPSGASRYWADLLRWIAAGVVDNGGVSNDVSANLDGMLEITLRRLAHVNLQSVIPDQRVRREVFNAVNEIYLRLLLWHQEERGMTAAEVQNLLPNGHPRKQGSLP</sequence>
<comment type="caution">
    <text evidence="2">The sequence shown here is derived from an EMBL/GenBank/DDBJ whole genome shotgun (WGS) entry which is preliminary data.</text>
</comment>
<gene>
    <name evidence="2" type="ORF">OHC33_004350</name>
</gene>
<name>A0AAN8F0Z9_9EURO</name>
<reference evidence="2 3" key="1">
    <citation type="submission" date="2022-12" db="EMBL/GenBank/DDBJ databases">
        <title>Genomic features and morphological characterization of a novel Knufia sp. strain isolated from spacecraft assembly facility.</title>
        <authorList>
            <person name="Teixeira M."/>
            <person name="Chander A.M."/>
            <person name="Stajich J.E."/>
            <person name="Venkateswaran K."/>
        </authorList>
    </citation>
    <scope>NUCLEOTIDE SEQUENCE [LARGE SCALE GENOMIC DNA]</scope>
    <source>
        <strain evidence="2 3">FJI-L2-BK-P2</strain>
    </source>
</reference>
<evidence type="ECO:0000313" key="2">
    <source>
        <dbReference type="EMBL" id="KAK5954628.1"/>
    </source>
</evidence>
<evidence type="ECO:0000256" key="1">
    <source>
        <dbReference type="SAM" id="MobiDB-lite"/>
    </source>
</evidence>
<dbReference type="AlphaFoldDB" id="A0AAN8F0Z9"/>